<dbReference type="InterPro" id="IPR002541">
    <property type="entry name" value="Cyt_c_assembly"/>
</dbReference>
<evidence type="ECO:0000313" key="8">
    <source>
        <dbReference type="EMBL" id="VAX40024.1"/>
    </source>
</evidence>
<dbReference type="PANTHER" id="PTHR30071">
    <property type="entry name" value="HEME EXPORTER PROTEIN C"/>
    <property type="match status" value="1"/>
</dbReference>
<feature type="transmembrane region" description="Helical" evidence="6">
    <location>
        <begin position="189"/>
        <end position="207"/>
    </location>
</feature>
<feature type="transmembrane region" description="Helical" evidence="6">
    <location>
        <begin position="130"/>
        <end position="147"/>
    </location>
</feature>
<feature type="domain" description="Cytochrome c assembly protein" evidence="7">
    <location>
        <begin position="185"/>
        <end position="380"/>
    </location>
</feature>
<evidence type="ECO:0000256" key="1">
    <source>
        <dbReference type="ARBA" id="ARBA00004141"/>
    </source>
</evidence>
<dbReference type="EMBL" id="UOGK01000323">
    <property type="protein sequence ID" value="VAX40024.1"/>
    <property type="molecule type" value="Genomic_DNA"/>
</dbReference>
<dbReference type="PANTHER" id="PTHR30071:SF1">
    <property type="entry name" value="CYTOCHROME B_B6 PROTEIN-RELATED"/>
    <property type="match status" value="1"/>
</dbReference>
<feature type="non-terminal residue" evidence="8">
    <location>
        <position position="1"/>
    </location>
</feature>
<dbReference type="Pfam" id="PF01578">
    <property type="entry name" value="Cytochrom_C_asm"/>
    <property type="match status" value="1"/>
</dbReference>
<feature type="transmembrane region" description="Helical" evidence="6">
    <location>
        <begin position="251"/>
        <end position="275"/>
    </location>
</feature>
<keyword evidence="3" id="KW-0201">Cytochrome c-type biogenesis</keyword>
<feature type="transmembrane region" description="Helical" evidence="6">
    <location>
        <begin position="154"/>
        <end position="177"/>
    </location>
</feature>
<organism evidence="8">
    <name type="scientific">hydrothermal vent metagenome</name>
    <dbReference type="NCBI Taxonomy" id="652676"/>
    <lineage>
        <taxon>unclassified sequences</taxon>
        <taxon>metagenomes</taxon>
        <taxon>ecological metagenomes</taxon>
    </lineage>
</organism>
<sequence length="439" mass="48188">KTHGIVAEFRERQAKDDKAQPTTIQRHAMDAQSAAMTVAQFREEMHFPIVPQADTPEFRTVCVGHAAPGLEDVQTALVTFINTYKAGEDPTAAVNALAAALQAQAPLAEATARSVSLEYFYNHHKPWRKAAIGAVLALLLLLARWILRLKVFGYLAGVAVLWVILEQVLGFTLRTIILGHAPVTNTYEVILWIGLVALVCGVIGQAFNRKAYYLVTGLVASLISLLFAQLVPLSSQTNAIPAVLRSNYWLIIHVMTICASYGAFLLSAVLGHAFLVRDVLLRRKPDPEARLVVQIYRTMQVGLILLIAGTILGGVWAAESWGRFWGWDPKETWSLIAIVVYFVMLHARYCGWIKDFGLAVASIIGFMSIVWCFYGVNYVMATGLHSYGFGTGGEVWVGVWGGIEIIFVAICFLMARMAKEPPTRGDEPSAQQATPAPTT</sequence>
<proteinExistence type="predicted"/>
<name>A0A3B1DV43_9ZZZZ</name>
<evidence type="ECO:0000256" key="2">
    <source>
        <dbReference type="ARBA" id="ARBA00022692"/>
    </source>
</evidence>
<feature type="transmembrane region" description="Helical" evidence="6">
    <location>
        <begin position="396"/>
        <end position="415"/>
    </location>
</feature>
<dbReference type="AlphaFoldDB" id="A0A3B1DV43"/>
<dbReference type="GO" id="GO:0020037">
    <property type="term" value="F:heme binding"/>
    <property type="evidence" value="ECO:0007669"/>
    <property type="project" value="InterPro"/>
</dbReference>
<feature type="transmembrane region" description="Helical" evidence="6">
    <location>
        <begin position="356"/>
        <end position="376"/>
    </location>
</feature>
<reference evidence="8" key="1">
    <citation type="submission" date="2018-06" db="EMBL/GenBank/DDBJ databases">
        <authorList>
            <person name="Zhirakovskaya E."/>
        </authorList>
    </citation>
    <scope>NUCLEOTIDE SEQUENCE</scope>
</reference>
<evidence type="ECO:0000256" key="6">
    <source>
        <dbReference type="SAM" id="Phobius"/>
    </source>
</evidence>
<feature type="transmembrane region" description="Helical" evidence="6">
    <location>
        <begin position="295"/>
        <end position="317"/>
    </location>
</feature>
<dbReference type="GO" id="GO:0005886">
    <property type="term" value="C:plasma membrane"/>
    <property type="evidence" value="ECO:0007669"/>
    <property type="project" value="TreeGrafter"/>
</dbReference>
<keyword evidence="2 6" id="KW-0812">Transmembrane</keyword>
<dbReference type="GO" id="GO:0017004">
    <property type="term" value="P:cytochrome complex assembly"/>
    <property type="evidence" value="ECO:0007669"/>
    <property type="project" value="UniProtKB-KW"/>
</dbReference>
<gene>
    <name evidence="8" type="ORF">MNBD_PLANCTO03-1067</name>
</gene>
<evidence type="ECO:0000259" key="7">
    <source>
        <dbReference type="Pfam" id="PF01578"/>
    </source>
</evidence>
<evidence type="ECO:0000256" key="5">
    <source>
        <dbReference type="ARBA" id="ARBA00023136"/>
    </source>
</evidence>
<accession>A0A3B1DV43</accession>
<protein>
    <submittedName>
        <fullName evidence="8">Cytochrome c-type biogenesis protein CcsA/ResC</fullName>
    </submittedName>
</protein>
<comment type="subcellular location">
    <subcellularLocation>
        <location evidence="1">Membrane</location>
        <topology evidence="1">Multi-pass membrane protein</topology>
    </subcellularLocation>
</comment>
<feature type="transmembrane region" description="Helical" evidence="6">
    <location>
        <begin position="332"/>
        <end position="349"/>
    </location>
</feature>
<evidence type="ECO:0000256" key="3">
    <source>
        <dbReference type="ARBA" id="ARBA00022748"/>
    </source>
</evidence>
<evidence type="ECO:0000256" key="4">
    <source>
        <dbReference type="ARBA" id="ARBA00022989"/>
    </source>
</evidence>
<dbReference type="InterPro" id="IPR045062">
    <property type="entry name" value="Cyt_c_biogenesis_CcsA/CcmC"/>
</dbReference>
<feature type="transmembrane region" description="Helical" evidence="6">
    <location>
        <begin position="212"/>
        <end position="231"/>
    </location>
</feature>
<keyword evidence="5 6" id="KW-0472">Membrane</keyword>
<keyword evidence="4 6" id="KW-1133">Transmembrane helix</keyword>